<organism evidence="1 2">
    <name type="scientific">Sporanaerobium hydrogeniformans</name>
    <dbReference type="NCBI Taxonomy" id="3072179"/>
    <lineage>
        <taxon>Bacteria</taxon>
        <taxon>Bacillati</taxon>
        <taxon>Bacillota</taxon>
        <taxon>Clostridia</taxon>
        <taxon>Lachnospirales</taxon>
        <taxon>Lachnospiraceae</taxon>
        <taxon>Sporanaerobium</taxon>
    </lineage>
</organism>
<accession>A0AC61DDQ3</accession>
<dbReference type="EMBL" id="PEDL01000005">
    <property type="protein sequence ID" value="PHV71067.1"/>
    <property type="molecule type" value="Genomic_DNA"/>
</dbReference>
<reference evidence="1" key="1">
    <citation type="submission" date="2017-10" db="EMBL/GenBank/DDBJ databases">
        <title>Genome sequence of cellulolytic Lachnospiraceae bacterium XHS1971 isolated from hotspring sediment.</title>
        <authorList>
            <person name="Vasudevan G."/>
            <person name="Joshi A.J."/>
            <person name="Hivarkar S."/>
            <person name="Lanjekar V.B."/>
            <person name="Dhakephalkar P.K."/>
            <person name="Dagar S."/>
        </authorList>
    </citation>
    <scope>NUCLEOTIDE SEQUENCE</scope>
    <source>
        <strain evidence="1">XHS1971</strain>
    </source>
</reference>
<evidence type="ECO:0000313" key="1">
    <source>
        <dbReference type="EMBL" id="PHV71067.1"/>
    </source>
</evidence>
<evidence type="ECO:0000313" key="2">
    <source>
        <dbReference type="Proteomes" id="UP000224460"/>
    </source>
</evidence>
<gene>
    <name evidence="1" type="ORF">CS063_06960</name>
</gene>
<dbReference type="Proteomes" id="UP000224460">
    <property type="component" value="Unassembled WGS sequence"/>
</dbReference>
<keyword evidence="1" id="KW-0808">Transferase</keyword>
<keyword evidence="2" id="KW-1185">Reference proteome</keyword>
<proteinExistence type="predicted"/>
<protein>
    <submittedName>
        <fullName evidence="1">Nucleoside kinase</fullName>
    </submittedName>
</protein>
<name>A0AC61DDQ3_9FIRM</name>
<comment type="caution">
    <text evidence="1">The sequence shown here is derived from an EMBL/GenBank/DDBJ whole genome shotgun (WGS) entry which is preliminary data.</text>
</comment>
<sequence>MIQTIKVTLKDGRILSYEKPVSLYEIAETVQKEYPYPIMLAKTPTGFKELCQVIKEDIQDLEFVDLSQKDGMRVYQRSATFLMIVAAKRLKPTCNIYINHHITGGYFCEFEDATMSNEAFIAQIEDEMKQMVGEALPISKYTFSTDEALKLFEKEKMFDKKELFKYRRTSTINVYDLDGFKNYFYGYMLTNTRWITLFKLIPYAHGFILQFPKESDPSVLADFIPQPKLSEVFRESEQWAKIMGVDIVASLNRVISQGQAEDLIRISEALHEKKIAQIADKIVAKEKVKLVLIAGPSSSGKTTFAQRLCIQLRVNGVKPHVISIDDYFVNREFTPRDESGAYDFEALEAIDIALFNEHMNRLIQGEEVEIPSFNFVTGQRQYKGHRVQLEAEDILVIEGIHGLNEKLSYAVPKENKFKVYVSCLTQLNIDHHNRIPTTDTRLIRRMIRDNEYRGISPERTIELWASVRRGENKNIFPYQEEADVMFNTVLIYELAVLKQKAEALLFGVDRQSPYYPEAKRMLKFLEYFLGMDTTCIPTTSIIREFIGGSSLHS</sequence>
<keyword evidence="1" id="KW-0418">Kinase</keyword>